<dbReference type="EMBL" id="IACN01010271">
    <property type="protein sequence ID" value="LAB47561.1"/>
    <property type="molecule type" value="Transcribed_RNA"/>
</dbReference>
<name>A0A2D4NPA3_MICSU</name>
<accession>A0A2D4NPA3</accession>
<dbReference type="AlphaFoldDB" id="A0A2D4NPA3"/>
<reference evidence="1" key="1">
    <citation type="submission" date="2017-07" db="EMBL/GenBank/DDBJ databases">
        <authorList>
            <person name="Mikheyev A."/>
            <person name="Grau M."/>
        </authorList>
    </citation>
    <scope>NUCLEOTIDE SEQUENCE</scope>
    <source>
        <tissue evidence="1">Venom_gland</tissue>
    </source>
</reference>
<protein>
    <submittedName>
        <fullName evidence="1">Uncharacterized protein</fullName>
    </submittedName>
</protein>
<organism evidence="1">
    <name type="scientific">Micrurus surinamensis</name>
    <name type="common">Surinam coral snake</name>
    <dbReference type="NCBI Taxonomy" id="129470"/>
    <lineage>
        <taxon>Eukaryota</taxon>
        <taxon>Metazoa</taxon>
        <taxon>Chordata</taxon>
        <taxon>Craniata</taxon>
        <taxon>Vertebrata</taxon>
        <taxon>Euteleostomi</taxon>
        <taxon>Lepidosauria</taxon>
        <taxon>Squamata</taxon>
        <taxon>Bifurcata</taxon>
        <taxon>Unidentata</taxon>
        <taxon>Episquamata</taxon>
        <taxon>Toxicofera</taxon>
        <taxon>Serpentes</taxon>
        <taxon>Colubroidea</taxon>
        <taxon>Elapidae</taxon>
        <taxon>Elapinae</taxon>
        <taxon>Micrurus</taxon>
    </lineage>
</organism>
<proteinExistence type="predicted"/>
<sequence length="115" mass="13102">MIKINKDPGFSLRFESRYYYDKYLLLGKKKSQQILSRALWGFARRDVVCHFCILHPFLAVKFFTRQNRNELNPLPGVAMGHPALGGHFACKHARATVCKNLGSEDCTMATLLNQA</sequence>
<evidence type="ECO:0000313" key="1">
    <source>
        <dbReference type="EMBL" id="LAB47561.1"/>
    </source>
</evidence>
<reference evidence="1" key="2">
    <citation type="submission" date="2017-11" db="EMBL/GenBank/DDBJ databases">
        <title>Coralsnake Venomics: Analyses of Venom Gland Transcriptomes and Proteomes of Six Brazilian Taxa.</title>
        <authorList>
            <person name="Aird S.D."/>
            <person name="Jorge da Silva N."/>
            <person name="Qiu L."/>
            <person name="Villar-Briones A."/>
            <person name="Aparecida-Saddi V."/>
            <person name="Campos-Telles M.P."/>
            <person name="Grau M."/>
            <person name="Mikheyev A.S."/>
        </authorList>
    </citation>
    <scope>NUCLEOTIDE SEQUENCE</scope>
    <source>
        <tissue evidence="1">Venom_gland</tissue>
    </source>
</reference>